<protein>
    <submittedName>
        <fullName evidence="2">Uncharacterized protein</fullName>
    </submittedName>
</protein>
<dbReference type="KEGG" id="dra:DR_2080"/>
<dbReference type="PIR" id="A75317">
    <property type="entry name" value="A75317"/>
</dbReference>
<dbReference type="Proteomes" id="UP000002524">
    <property type="component" value="Chromosome 1"/>
</dbReference>
<organism evidence="2 3">
    <name type="scientific">Deinococcus radiodurans (strain ATCC 13939 / DSM 20539 / JCM 16871 / CCUG 27074 / LMG 4051 / NBRC 15346 / NCIMB 9279 / VKM B-1422 / R1)</name>
    <dbReference type="NCBI Taxonomy" id="243230"/>
    <lineage>
        <taxon>Bacteria</taxon>
        <taxon>Thermotogati</taxon>
        <taxon>Deinococcota</taxon>
        <taxon>Deinococci</taxon>
        <taxon>Deinococcales</taxon>
        <taxon>Deinococcaceae</taxon>
        <taxon>Deinococcus</taxon>
    </lineage>
</organism>
<dbReference type="EMBL" id="AE000513">
    <property type="protein sequence ID" value="AAF11636.1"/>
    <property type="molecule type" value="Genomic_DNA"/>
</dbReference>
<dbReference type="InParanoid" id="Q9RSP4"/>
<keyword evidence="1" id="KW-0472">Membrane</keyword>
<keyword evidence="1" id="KW-1133">Transmembrane helix</keyword>
<keyword evidence="1" id="KW-0812">Transmembrane</keyword>
<dbReference type="OrthoDB" id="56313at2"/>
<dbReference type="EnsemblBacteria" id="AAF11636">
    <property type="protein sequence ID" value="AAF11636"/>
    <property type="gene ID" value="DR_2080"/>
</dbReference>
<name>Q9RSP4_DEIRA</name>
<sequence>METGMTPEDRFVKAATRGLSRGKRAEAQAELRSHLHERTQQLILAGKPLPSAQAQAMQELGAPAQIARGLRRTEHVHPLLSAAVLLALAGVLLWPVPELRWQQLMSQVYNGVGTSSGSGAELMELGSLPLPEARRRLGTLDIELVHQKGSYLLRRAGLPDAPLGDTRTFQCLPPLLPGGTRPTLTDLLNSELPTYVDMPGLLSCMAQAHWPLTVSPSGVALGEQTLPLSWGTDYSLSAALSQVYFPALSTALRQLPAPMWQAAGIGGPLITPLASDDLHSAPPLQLNLPGGTPILALVKKQSRSYGAPERTTYPAFAAALRWTDAQGQLQLPRPLHGPELRLYSSRAAWLQAPLTENATLLLPVSTQATQEISLTPLAVSGPVPE</sequence>
<dbReference type="InterPro" id="IPR047928">
    <property type="entry name" value="Perm_prefix_1"/>
</dbReference>
<accession>Q9RSP4</accession>
<proteinExistence type="predicted"/>
<dbReference type="PaxDb" id="243230-DR_2080"/>
<dbReference type="HOGENOM" id="CLU_717133_0_0_0"/>
<dbReference type="NCBIfam" id="NF038403">
    <property type="entry name" value="perm_prefix_1"/>
    <property type="match status" value="1"/>
</dbReference>
<reference evidence="2 3" key="1">
    <citation type="journal article" date="1999" name="Science">
        <title>Genome sequence of the radioresistant bacterium Deinococcus radiodurans R1.</title>
        <authorList>
            <person name="White O."/>
            <person name="Eisen J.A."/>
            <person name="Heidelberg J.F."/>
            <person name="Hickey E.K."/>
            <person name="Peterson J.D."/>
            <person name="Dodson R.J."/>
            <person name="Haft D.H."/>
            <person name="Gwinn M.L."/>
            <person name="Nelson W.C."/>
            <person name="Richardson D.L."/>
            <person name="Moffat K.S."/>
            <person name="Qin H."/>
            <person name="Jiang L."/>
            <person name="Pamphile W."/>
            <person name="Crosby M."/>
            <person name="Shen M."/>
            <person name="Vamathevan J.J."/>
            <person name="Lam P."/>
            <person name="McDonald L."/>
            <person name="Utterback T."/>
            <person name="Zalewski C."/>
            <person name="Makarova K.S."/>
            <person name="Aravind L."/>
            <person name="Daly M.J."/>
            <person name="Minton K.W."/>
            <person name="Fleischmann R.D."/>
            <person name="Ketchum K.A."/>
            <person name="Nelson K.E."/>
            <person name="Salzberg S."/>
            <person name="Smith H.O."/>
            <person name="Venter J.C."/>
            <person name="Fraser C.M."/>
        </authorList>
    </citation>
    <scope>NUCLEOTIDE SEQUENCE [LARGE SCALE GENOMIC DNA]</scope>
    <source>
        <strain evidence="3">ATCC 13939 / DSM 20539 / JCM 16871 / LMG 4051 / NBRC 15346 / NCIMB 9279 / R1 / VKM B-1422</strain>
    </source>
</reference>
<dbReference type="STRING" id="243230.DR_2080"/>
<evidence type="ECO:0000313" key="3">
    <source>
        <dbReference type="Proteomes" id="UP000002524"/>
    </source>
</evidence>
<evidence type="ECO:0000256" key="1">
    <source>
        <dbReference type="SAM" id="Phobius"/>
    </source>
</evidence>
<gene>
    <name evidence="2" type="ordered locus">DR_2080</name>
</gene>
<feature type="transmembrane region" description="Helical" evidence="1">
    <location>
        <begin position="76"/>
        <end position="96"/>
    </location>
</feature>
<keyword evidence="3" id="KW-1185">Reference proteome</keyword>
<dbReference type="AlphaFoldDB" id="Q9RSP4"/>
<evidence type="ECO:0000313" key="2">
    <source>
        <dbReference type="EMBL" id="AAF11636.1"/>
    </source>
</evidence>